<gene>
    <name evidence="1" type="ORF">HNQ92_005436</name>
</gene>
<dbReference type="AlphaFoldDB" id="A0A840U116"/>
<dbReference type="EMBL" id="JACHGF010000015">
    <property type="protein sequence ID" value="MBB5287273.1"/>
    <property type="molecule type" value="Genomic_DNA"/>
</dbReference>
<dbReference type="RefSeq" id="WP_184179202.1">
    <property type="nucleotide sequence ID" value="NZ_JACHGF010000015.1"/>
</dbReference>
<comment type="caution">
    <text evidence="1">The sequence shown here is derived from an EMBL/GenBank/DDBJ whole genome shotgun (WGS) entry which is preliminary data.</text>
</comment>
<name>A0A840U116_9BACT</name>
<protein>
    <submittedName>
        <fullName evidence="1">Uncharacterized protein</fullName>
    </submittedName>
</protein>
<accession>A0A840U116</accession>
<dbReference type="Proteomes" id="UP000557307">
    <property type="component" value="Unassembled WGS sequence"/>
</dbReference>
<proteinExistence type="predicted"/>
<sequence>MKKRRYVAVTALLFLALLATPGFGQSTHLGLPLLKANSSKLSVRIGNVVVDGLWTLKPDYKLNTLQVELRKQKEWIGIYTDLDSASYEVRPGQTTQFYVLLNKQYVLSEVQGIKEERQGNRLLNIDKPRSKTFGTLWEKHNVDGVVEDINNYADKASGFYKRVKNLFGSD</sequence>
<evidence type="ECO:0000313" key="1">
    <source>
        <dbReference type="EMBL" id="MBB5287273.1"/>
    </source>
</evidence>
<reference evidence="1 2" key="1">
    <citation type="submission" date="2020-08" db="EMBL/GenBank/DDBJ databases">
        <title>Genomic Encyclopedia of Type Strains, Phase IV (KMG-IV): sequencing the most valuable type-strain genomes for metagenomic binning, comparative biology and taxonomic classification.</title>
        <authorList>
            <person name="Goeker M."/>
        </authorList>
    </citation>
    <scope>NUCLEOTIDE SEQUENCE [LARGE SCALE GENOMIC DNA]</scope>
    <source>
        <strain evidence="1 2">DSM 105074</strain>
    </source>
</reference>
<evidence type="ECO:0000313" key="2">
    <source>
        <dbReference type="Proteomes" id="UP000557307"/>
    </source>
</evidence>
<keyword evidence="2" id="KW-1185">Reference proteome</keyword>
<organism evidence="1 2">
    <name type="scientific">Rhabdobacter roseus</name>
    <dbReference type="NCBI Taxonomy" id="1655419"/>
    <lineage>
        <taxon>Bacteria</taxon>
        <taxon>Pseudomonadati</taxon>
        <taxon>Bacteroidota</taxon>
        <taxon>Cytophagia</taxon>
        <taxon>Cytophagales</taxon>
        <taxon>Cytophagaceae</taxon>
        <taxon>Rhabdobacter</taxon>
    </lineage>
</organism>